<sequence length="652" mass="70655">MAMITGGGDSGVETENESNDLDIVNVNVINEQGDPILDLPDSGPSSSESDLNQQLGAAGSSFLGPDGGPSILLGIKDKGDDPPPPPPPTSPNICAGLSGVPEYLDTSVVQNFSNDSLDGMIDETEEELRSTNEQSGVMNMEPLLGSHAQPMPVIEDEVMERDELSDEEDHSRNIRTIINHERPHNGGFASPSKRFLSDIPEPDFAECTSQDGFAHRYPYSFSSTVDLSFSGIGESSAFSYARPRAMSDSFHPTSSSVFHHPHPPPAPPVTPTNMNNCRALFEFPELPKLVCQFEPPAGLRSFMSIQPFQNDNQGGYTVLNSAPSASDCRALIPYEQKDLNQKVRSQSFSRKTRNKLYDNWTNIRKEYNEKRLRTAAGAGSFTMVQKLLSVEIDPNAADELGRTALHIAACKGYSDIVSLLLSSGANPNARDCVGNTPLHLAACTNHFDVVTCLLRAGTDVSTLDNNGRNPLQLAQSKLKLLANWKSDSDDALKIKNEVRQIVEMILEYLQKKGQDMEAELLNDFASRLTLSQTAEEVDADVKNLLANLSSLTINVGSAHATSNPIRIPPKNPYLNATFNPNLARPRSLNSSPTSSSGLAGTSSSAGGPSIIAPARFAMKSPLSPCDATREQKQLICNLNRRRAESEKSLEPC</sequence>
<dbReference type="Pfam" id="PF12796">
    <property type="entry name" value="Ank_2"/>
    <property type="match status" value="1"/>
</dbReference>
<dbReference type="PANTHER" id="PTHR22677">
    <property type="entry name" value="ANKYRIN REPEAT DOMAIN-CONTAINING PROTEIN 60"/>
    <property type="match status" value="1"/>
</dbReference>
<evidence type="ECO:0000256" key="1">
    <source>
        <dbReference type="PROSITE-ProRule" id="PRU00023"/>
    </source>
</evidence>
<keyword evidence="4" id="KW-1185">Reference proteome</keyword>
<evidence type="ECO:0000256" key="2">
    <source>
        <dbReference type="SAM" id="MobiDB-lite"/>
    </source>
</evidence>
<feature type="region of interest" description="Disordered" evidence="2">
    <location>
        <begin position="1"/>
        <end position="94"/>
    </location>
</feature>
<dbReference type="EMBL" id="CAXLJM020000032">
    <property type="protein sequence ID" value="CAL8100312.1"/>
    <property type="molecule type" value="Genomic_DNA"/>
</dbReference>
<dbReference type="PROSITE" id="PS50297">
    <property type="entry name" value="ANK_REP_REGION"/>
    <property type="match status" value="2"/>
</dbReference>
<organism evidence="3 4">
    <name type="scientific">Orchesella dallaii</name>
    <dbReference type="NCBI Taxonomy" id="48710"/>
    <lineage>
        <taxon>Eukaryota</taxon>
        <taxon>Metazoa</taxon>
        <taxon>Ecdysozoa</taxon>
        <taxon>Arthropoda</taxon>
        <taxon>Hexapoda</taxon>
        <taxon>Collembola</taxon>
        <taxon>Entomobryomorpha</taxon>
        <taxon>Entomobryoidea</taxon>
        <taxon>Orchesellidae</taxon>
        <taxon>Orchesellinae</taxon>
        <taxon>Orchesella</taxon>
    </lineage>
</organism>
<dbReference type="InterPro" id="IPR036770">
    <property type="entry name" value="Ankyrin_rpt-contain_sf"/>
</dbReference>
<feature type="compositionally biased region" description="Gly residues" evidence="2">
    <location>
        <begin position="1"/>
        <end position="10"/>
    </location>
</feature>
<dbReference type="Pfam" id="PF00023">
    <property type="entry name" value="Ank"/>
    <property type="match status" value="1"/>
</dbReference>
<evidence type="ECO:0008006" key="5">
    <source>
        <dbReference type="Google" id="ProtNLM"/>
    </source>
</evidence>
<evidence type="ECO:0000313" key="3">
    <source>
        <dbReference type="EMBL" id="CAL8100312.1"/>
    </source>
</evidence>
<evidence type="ECO:0000313" key="4">
    <source>
        <dbReference type="Proteomes" id="UP001642540"/>
    </source>
</evidence>
<keyword evidence="1" id="KW-0040">ANK repeat</keyword>
<protein>
    <recommendedName>
        <fullName evidence="5">Ankyrin repeat domain-containing protein 54</fullName>
    </recommendedName>
</protein>
<feature type="repeat" description="ANK" evidence="1">
    <location>
        <begin position="433"/>
        <end position="465"/>
    </location>
</feature>
<dbReference type="PRINTS" id="PR01415">
    <property type="entry name" value="ANKYRIN"/>
</dbReference>
<gene>
    <name evidence="3" type="ORF">ODALV1_LOCUS10501</name>
</gene>
<accession>A0ABP1QID9</accession>
<name>A0ABP1QID9_9HEXA</name>
<dbReference type="InterPro" id="IPR002110">
    <property type="entry name" value="Ankyrin_rpt"/>
</dbReference>
<dbReference type="Proteomes" id="UP001642540">
    <property type="component" value="Unassembled WGS sequence"/>
</dbReference>
<feature type="repeat" description="ANK" evidence="1">
    <location>
        <begin position="400"/>
        <end position="432"/>
    </location>
</feature>
<dbReference type="PANTHER" id="PTHR22677:SF4">
    <property type="entry name" value="USHER SYNDROME TYPE-1G PROTEIN-LIKE PROTEIN"/>
    <property type="match status" value="1"/>
</dbReference>
<dbReference type="SMART" id="SM00248">
    <property type="entry name" value="ANK"/>
    <property type="match status" value="3"/>
</dbReference>
<dbReference type="Gene3D" id="1.25.40.20">
    <property type="entry name" value="Ankyrin repeat-containing domain"/>
    <property type="match status" value="2"/>
</dbReference>
<feature type="region of interest" description="Disordered" evidence="2">
    <location>
        <begin position="584"/>
        <end position="606"/>
    </location>
</feature>
<proteinExistence type="predicted"/>
<dbReference type="PROSITE" id="PS50088">
    <property type="entry name" value="ANK_REPEAT"/>
    <property type="match status" value="2"/>
</dbReference>
<reference evidence="3 4" key="1">
    <citation type="submission" date="2024-08" db="EMBL/GenBank/DDBJ databases">
        <authorList>
            <person name="Cucini C."/>
            <person name="Frati F."/>
        </authorList>
    </citation>
    <scope>NUCLEOTIDE SEQUENCE [LARGE SCALE GENOMIC DNA]</scope>
</reference>
<dbReference type="InterPro" id="IPR039323">
    <property type="entry name" value="ANKRD_45/46/60"/>
</dbReference>
<dbReference type="SUPFAM" id="SSF48403">
    <property type="entry name" value="Ankyrin repeat"/>
    <property type="match status" value="1"/>
</dbReference>
<comment type="caution">
    <text evidence="3">The sequence shown here is derived from an EMBL/GenBank/DDBJ whole genome shotgun (WGS) entry which is preliminary data.</text>
</comment>
<feature type="compositionally biased region" description="Polar residues" evidence="2">
    <location>
        <begin position="43"/>
        <end position="55"/>
    </location>
</feature>